<evidence type="ECO:0000313" key="8">
    <source>
        <dbReference type="Proteomes" id="UP000001542"/>
    </source>
</evidence>
<evidence type="ECO:0000256" key="2">
    <source>
        <dbReference type="ARBA" id="ARBA00022679"/>
    </source>
</evidence>
<feature type="domain" description="Protein kinase" evidence="6">
    <location>
        <begin position="40"/>
        <end position="374"/>
    </location>
</feature>
<dbReference type="PROSITE" id="PS50011">
    <property type="entry name" value="PROTEIN_KINASE_DOM"/>
    <property type="match status" value="1"/>
</dbReference>
<gene>
    <name evidence="7" type="ORF">TVAG_159690</name>
</gene>
<dbReference type="OrthoDB" id="5979581at2759"/>
<evidence type="ECO:0000256" key="1">
    <source>
        <dbReference type="ARBA" id="ARBA00022527"/>
    </source>
</evidence>
<dbReference type="EMBL" id="DS113250">
    <property type="protein sequence ID" value="EAY15796.1"/>
    <property type="molecule type" value="Genomic_DNA"/>
</dbReference>
<keyword evidence="8" id="KW-1185">Reference proteome</keyword>
<evidence type="ECO:0000256" key="5">
    <source>
        <dbReference type="ARBA" id="ARBA00022840"/>
    </source>
</evidence>
<dbReference type="AlphaFoldDB" id="A2DUR1"/>
<dbReference type="Gene3D" id="1.10.510.10">
    <property type="entry name" value="Transferase(Phosphotransferase) domain 1"/>
    <property type="match status" value="1"/>
</dbReference>
<keyword evidence="1" id="KW-0723">Serine/threonine-protein kinase</keyword>
<dbReference type="PANTHER" id="PTHR24058">
    <property type="entry name" value="DUAL SPECIFICITY PROTEIN KINASE"/>
    <property type="match status" value="1"/>
</dbReference>
<dbReference type="GO" id="GO:0005524">
    <property type="term" value="F:ATP binding"/>
    <property type="evidence" value="ECO:0007669"/>
    <property type="project" value="UniProtKB-KW"/>
</dbReference>
<dbReference type="SMART" id="SM00220">
    <property type="entry name" value="S_TKc"/>
    <property type="match status" value="1"/>
</dbReference>
<evidence type="ECO:0000259" key="6">
    <source>
        <dbReference type="PROSITE" id="PS50011"/>
    </source>
</evidence>
<dbReference type="InParanoid" id="A2DUR1"/>
<keyword evidence="5" id="KW-0067">ATP-binding</keyword>
<dbReference type="Proteomes" id="UP000001542">
    <property type="component" value="Unassembled WGS sequence"/>
</dbReference>
<evidence type="ECO:0000256" key="3">
    <source>
        <dbReference type="ARBA" id="ARBA00022741"/>
    </source>
</evidence>
<dbReference type="InterPro" id="IPR008271">
    <property type="entry name" value="Ser/Thr_kinase_AS"/>
</dbReference>
<accession>A2DUR1</accession>
<evidence type="ECO:0000256" key="4">
    <source>
        <dbReference type="ARBA" id="ARBA00022777"/>
    </source>
</evidence>
<dbReference type="PANTHER" id="PTHR24058:SF17">
    <property type="entry name" value="HOMEODOMAIN INTERACTING PROTEIN KINASE, ISOFORM D"/>
    <property type="match status" value="1"/>
</dbReference>
<keyword evidence="2" id="KW-0808">Transferase</keyword>
<dbReference type="STRING" id="5722.A2DUR1"/>
<dbReference type="RefSeq" id="XP_001328019.1">
    <property type="nucleotide sequence ID" value="XM_001327984.1"/>
</dbReference>
<dbReference type="Pfam" id="PF00069">
    <property type="entry name" value="Pkinase"/>
    <property type="match status" value="1"/>
</dbReference>
<dbReference type="KEGG" id="tva:4773803"/>
<reference evidence="7" key="1">
    <citation type="submission" date="2006-10" db="EMBL/GenBank/DDBJ databases">
        <authorList>
            <person name="Amadeo P."/>
            <person name="Zhao Q."/>
            <person name="Wortman J."/>
            <person name="Fraser-Liggett C."/>
            <person name="Carlton J."/>
        </authorList>
    </citation>
    <scope>NUCLEOTIDE SEQUENCE</scope>
    <source>
        <strain evidence="7">G3</strain>
    </source>
</reference>
<dbReference type="VEuPathDB" id="TrichDB:TVAG_159690"/>
<proteinExistence type="predicted"/>
<keyword evidence="4 7" id="KW-0418">Kinase</keyword>
<dbReference type="Gene3D" id="3.30.200.20">
    <property type="entry name" value="Phosphorylase Kinase, domain 1"/>
    <property type="match status" value="1"/>
</dbReference>
<protein>
    <submittedName>
        <fullName evidence="7">CMGC family protein kinase</fullName>
    </submittedName>
</protein>
<keyword evidence="3" id="KW-0547">Nucleotide-binding</keyword>
<dbReference type="InterPro" id="IPR000719">
    <property type="entry name" value="Prot_kinase_dom"/>
</dbReference>
<name>A2DUR1_TRIV3</name>
<dbReference type="GO" id="GO:0004674">
    <property type="term" value="F:protein serine/threonine kinase activity"/>
    <property type="evidence" value="ECO:0000318"/>
    <property type="project" value="GO_Central"/>
</dbReference>
<dbReference type="InterPro" id="IPR011009">
    <property type="entry name" value="Kinase-like_dom_sf"/>
</dbReference>
<evidence type="ECO:0000313" key="7">
    <source>
        <dbReference type="EMBL" id="EAY15796.1"/>
    </source>
</evidence>
<sequence length="415" mass="46803">MSETEGISDSSWEMWNSKSGEDDYRVTDKVIWDENHEISVKILAPLGRGISGSVFAVQVVECEKQPTIVSTMLCLKIFKTNSVAISQAENEILILPLTHRNFNTGRFSVFPSYLTSFKIDGHLGFLMELGGPSLFHGLSMRKNKGFPLSAVRTILIQILKGLAEMENKGLVHGDIKPENIIFSLRKAGNLTSFEAYKNAISNLSFSIMRDEFENQDVLNISLIDWSSSSMGYNQNAQYMQSRYYRAPEILMRSSYGPGVDIWSTACVAVELFIGKPLFPGADELDMIRIIQQRLGIFPHSVIRKMGSDSIAASTDEWMIDPKNYLPGNFEAFICEESRRQDNEVLLFINLMRLMLQLNPDARASASSALSHPFITGNMKQNKRIRRDSAFDNRKLPLIEIQNARRCSIKGNSLFN</sequence>
<organism evidence="7 8">
    <name type="scientific">Trichomonas vaginalis (strain ATCC PRA-98 / G3)</name>
    <dbReference type="NCBI Taxonomy" id="412133"/>
    <lineage>
        <taxon>Eukaryota</taxon>
        <taxon>Metamonada</taxon>
        <taxon>Parabasalia</taxon>
        <taxon>Trichomonadida</taxon>
        <taxon>Trichomonadidae</taxon>
        <taxon>Trichomonas</taxon>
    </lineage>
</organism>
<reference evidence="7" key="2">
    <citation type="journal article" date="2007" name="Science">
        <title>Draft genome sequence of the sexually transmitted pathogen Trichomonas vaginalis.</title>
        <authorList>
            <person name="Carlton J.M."/>
            <person name="Hirt R.P."/>
            <person name="Silva J.C."/>
            <person name="Delcher A.L."/>
            <person name="Schatz M."/>
            <person name="Zhao Q."/>
            <person name="Wortman J.R."/>
            <person name="Bidwell S.L."/>
            <person name="Alsmark U.C.M."/>
            <person name="Besteiro S."/>
            <person name="Sicheritz-Ponten T."/>
            <person name="Noel C.J."/>
            <person name="Dacks J.B."/>
            <person name="Foster P.G."/>
            <person name="Simillion C."/>
            <person name="Van de Peer Y."/>
            <person name="Miranda-Saavedra D."/>
            <person name="Barton G.J."/>
            <person name="Westrop G.D."/>
            <person name="Mueller S."/>
            <person name="Dessi D."/>
            <person name="Fiori P.L."/>
            <person name="Ren Q."/>
            <person name="Paulsen I."/>
            <person name="Zhang H."/>
            <person name="Bastida-Corcuera F.D."/>
            <person name="Simoes-Barbosa A."/>
            <person name="Brown M.T."/>
            <person name="Hayes R.D."/>
            <person name="Mukherjee M."/>
            <person name="Okumura C.Y."/>
            <person name="Schneider R."/>
            <person name="Smith A.J."/>
            <person name="Vanacova S."/>
            <person name="Villalvazo M."/>
            <person name="Haas B.J."/>
            <person name="Pertea M."/>
            <person name="Feldblyum T.V."/>
            <person name="Utterback T.R."/>
            <person name="Shu C.L."/>
            <person name="Osoegawa K."/>
            <person name="de Jong P.J."/>
            <person name="Hrdy I."/>
            <person name="Horvathova L."/>
            <person name="Zubacova Z."/>
            <person name="Dolezal P."/>
            <person name="Malik S.B."/>
            <person name="Logsdon J.M. Jr."/>
            <person name="Henze K."/>
            <person name="Gupta A."/>
            <person name="Wang C.C."/>
            <person name="Dunne R.L."/>
            <person name="Upcroft J.A."/>
            <person name="Upcroft P."/>
            <person name="White O."/>
            <person name="Salzberg S.L."/>
            <person name="Tang P."/>
            <person name="Chiu C.-H."/>
            <person name="Lee Y.-S."/>
            <person name="Embley T.M."/>
            <person name="Coombs G.H."/>
            <person name="Mottram J.C."/>
            <person name="Tachezy J."/>
            <person name="Fraser-Liggett C.M."/>
            <person name="Johnson P.J."/>
        </authorList>
    </citation>
    <scope>NUCLEOTIDE SEQUENCE [LARGE SCALE GENOMIC DNA]</scope>
    <source>
        <strain evidence="7">G3</strain>
    </source>
</reference>
<dbReference type="eggNOG" id="KOG0670">
    <property type="taxonomic scope" value="Eukaryota"/>
</dbReference>
<dbReference type="VEuPathDB" id="TrichDB:TVAGG3_0259790"/>
<dbReference type="SUPFAM" id="SSF56112">
    <property type="entry name" value="Protein kinase-like (PK-like)"/>
    <property type="match status" value="1"/>
</dbReference>
<dbReference type="SMR" id="A2DUR1"/>
<dbReference type="PROSITE" id="PS00108">
    <property type="entry name" value="PROTEIN_KINASE_ST"/>
    <property type="match status" value="1"/>
</dbReference>
<dbReference type="InterPro" id="IPR050494">
    <property type="entry name" value="Ser_Thr_dual-spec_kinase"/>
</dbReference>
<dbReference type="GO" id="GO:0005737">
    <property type="term" value="C:cytoplasm"/>
    <property type="evidence" value="ECO:0000318"/>
    <property type="project" value="GO_Central"/>
</dbReference>
<dbReference type="GO" id="GO:0035556">
    <property type="term" value="P:intracellular signal transduction"/>
    <property type="evidence" value="ECO:0000318"/>
    <property type="project" value="GO_Central"/>
</dbReference>
<dbReference type="GO" id="GO:0005634">
    <property type="term" value="C:nucleus"/>
    <property type="evidence" value="ECO:0000318"/>
    <property type="project" value="GO_Central"/>
</dbReference>